<evidence type="ECO:0000259" key="7">
    <source>
        <dbReference type="PROSITE" id="PS51986"/>
    </source>
</evidence>
<dbReference type="Gene3D" id="3.30.590.10">
    <property type="entry name" value="Glutamine synthetase/guanido kinase, catalytic domain"/>
    <property type="match status" value="1"/>
</dbReference>
<evidence type="ECO:0000313" key="10">
    <source>
        <dbReference type="Proteomes" id="UP000523139"/>
    </source>
</evidence>
<dbReference type="PROSITE" id="PS51986">
    <property type="entry name" value="GS_BETA_GRASP"/>
    <property type="match status" value="1"/>
</dbReference>
<evidence type="ECO:0000256" key="6">
    <source>
        <dbReference type="RuleBase" id="RU000384"/>
    </source>
</evidence>
<feature type="domain" description="GS beta-grasp" evidence="7">
    <location>
        <begin position="14"/>
        <end position="110"/>
    </location>
</feature>
<dbReference type="Proteomes" id="UP000523139">
    <property type="component" value="Unassembled WGS sequence"/>
</dbReference>
<dbReference type="GO" id="GO:0042402">
    <property type="term" value="P:biogenic amine catabolic process"/>
    <property type="evidence" value="ECO:0007669"/>
    <property type="project" value="UniProtKB-ARBA"/>
</dbReference>
<dbReference type="PROSITE" id="PS51987">
    <property type="entry name" value="GS_CATALYTIC"/>
    <property type="match status" value="1"/>
</dbReference>
<evidence type="ECO:0000256" key="1">
    <source>
        <dbReference type="ARBA" id="ARBA00009897"/>
    </source>
</evidence>
<name>A0A7X8TJ16_9MICC</name>
<proteinExistence type="inferred from homology"/>
<dbReference type="EMBL" id="JABAHY010000004">
    <property type="protein sequence ID" value="NLS09648.1"/>
    <property type="molecule type" value="Genomic_DNA"/>
</dbReference>
<gene>
    <name evidence="9" type="ORF">HGQ17_06440</name>
</gene>
<dbReference type="FunFam" id="3.30.590.10:FF:000005">
    <property type="entry name" value="Probable glutamine synthetase"/>
    <property type="match status" value="1"/>
</dbReference>
<reference evidence="9 10" key="1">
    <citation type="submission" date="2020-04" db="EMBL/GenBank/DDBJ databases">
        <title>Nesterenkonia sp. nov., isolated from marine sediment.</title>
        <authorList>
            <person name="Zhang G."/>
        </authorList>
    </citation>
    <scope>NUCLEOTIDE SEQUENCE [LARGE SCALE GENOMIC DNA]</scope>
    <source>
        <strain evidence="9 10">MY13</strain>
    </source>
</reference>
<evidence type="ECO:0000256" key="2">
    <source>
        <dbReference type="ARBA" id="ARBA00022598"/>
    </source>
</evidence>
<keyword evidence="10" id="KW-1185">Reference proteome</keyword>
<comment type="caution">
    <text evidence="9">The sequence shown here is derived from an EMBL/GenBank/DDBJ whole genome shotgun (WGS) entry which is preliminary data.</text>
</comment>
<dbReference type="SMART" id="SM01230">
    <property type="entry name" value="Gln-synt_C"/>
    <property type="match status" value="1"/>
</dbReference>
<evidence type="ECO:0000313" key="9">
    <source>
        <dbReference type="EMBL" id="NLS09648.1"/>
    </source>
</evidence>
<dbReference type="SUPFAM" id="SSF54368">
    <property type="entry name" value="Glutamine synthetase, N-terminal domain"/>
    <property type="match status" value="1"/>
</dbReference>
<keyword evidence="4" id="KW-0067">ATP-binding</keyword>
<dbReference type="InterPro" id="IPR036651">
    <property type="entry name" value="Gln_synt_N_sf"/>
</dbReference>
<keyword evidence="2" id="KW-0436">Ligase</keyword>
<comment type="similarity">
    <text evidence="1 5 6">Belongs to the glutamine synthetase family.</text>
</comment>
<dbReference type="Pfam" id="PF00120">
    <property type="entry name" value="Gln-synt_C"/>
    <property type="match status" value="1"/>
</dbReference>
<dbReference type="GO" id="GO:0005524">
    <property type="term" value="F:ATP binding"/>
    <property type="evidence" value="ECO:0007669"/>
    <property type="project" value="UniProtKB-KW"/>
</dbReference>
<dbReference type="InterPro" id="IPR008147">
    <property type="entry name" value="Gln_synt_N"/>
</dbReference>
<feature type="domain" description="GS catalytic" evidence="8">
    <location>
        <begin position="117"/>
        <end position="448"/>
    </location>
</feature>
<protein>
    <submittedName>
        <fullName evidence="9">Glutamine synthetase</fullName>
    </submittedName>
</protein>
<organism evidence="9 10">
    <name type="scientific">Nesterenkonia sedimenti</name>
    <dbReference type="NCBI Taxonomy" id="1463632"/>
    <lineage>
        <taxon>Bacteria</taxon>
        <taxon>Bacillati</taxon>
        <taxon>Actinomycetota</taxon>
        <taxon>Actinomycetes</taxon>
        <taxon>Micrococcales</taxon>
        <taxon>Micrococcaceae</taxon>
        <taxon>Nesterenkonia</taxon>
    </lineage>
</organism>
<evidence type="ECO:0000256" key="3">
    <source>
        <dbReference type="ARBA" id="ARBA00022741"/>
    </source>
</evidence>
<keyword evidence="3" id="KW-0547">Nucleotide-binding</keyword>
<dbReference type="GO" id="GO:0006576">
    <property type="term" value="P:biogenic amine metabolic process"/>
    <property type="evidence" value="ECO:0007669"/>
    <property type="project" value="UniProtKB-ARBA"/>
</dbReference>
<evidence type="ECO:0000256" key="5">
    <source>
        <dbReference type="PROSITE-ProRule" id="PRU01330"/>
    </source>
</evidence>
<dbReference type="GO" id="GO:0004356">
    <property type="term" value="F:glutamine synthetase activity"/>
    <property type="evidence" value="ECO:0007669"/>
    <property type="project" value="InterPro"/>
</dbReference>
<dbReference type="InterPro" id="IPR014746">
    <property type="entry name" value="Gln_synth/guanido_kin_cat_dom"/>
</dbReference>
<dbReference type="GO" id="GO:0006542">
    <property type="term" value="P:glutamine biosynthetic process"/>
    <property type="evidence" value="ECO:0007669"/>
    <property type="project" value="InterPro"/>
</dbReference>
<dbReference type="AlphaFoldDB" id="A0A7X8TJ16"/>
<dbReference type="Gene3D" id="3.10.20.70">
    <property type="entry name" value="Glutamine synthetase, N-terminal domain"/>
    <property type="match status" value="1"/>
</dbReference>
<dbReference type="InterPro" id="IPR008146">
    <property type="entry name" value="Gln_synth_cat_dom"/>
</dbReference>
<accession>A0A7X8TJ16</accession>
<evidence type="ECO:0000256" key="4">
    <source>
        <dbReference type="ARBA" id="ARBA00022840"/>
    </source>
</evidence>
<evidence type="ECO:0000259" key="8">
    <source>
        <dbReference type="PROSITE" id="PS51987"/>
    </source>
</evidence>
<dbReference type="SUPFAM" id="SSF55931">
    <property type="entry name" value="Glutamine synthetase/guanido kinase"/>
    <property type="match status" value="1"/>
</dbReference>
<dbReference type="FunFam" id="3.10.20.70:FF:000015">
    <property type="entry name" value="Putative glutamine synthetase"/>
    <property type="match status" value="1"/>
</dbReference>
<sequence>MLSLDELRRLTTEGEIDTVIVAITDVQGRLQGKLLGAEFFVNEALSHGAEGCNYLLAVDVEMNTVEGYSMSSWETGYGDMVFSPDISTLRRIPWLPATALVVCDVLWTDGSPVVQSPRQILKRQMNRLSDQGLEAFIGTELEFITFNTSYEEAFDLGYQNLEPSNRYNVDYSLLGSTRVEPLMRKIRNSMAGAGFYVEGIKGECNPGQHELTFRYREALATCDNHSIFKYGAKAIAAQEDQAITFMAKYNQLEGNSCHIHLSLNDAEGKPAMVGDGEHGFSEIMEQFIAGLLATMPDLTYFLAPNINSYKRFAKGSFAPTAIAWGFDNRSCAVRVVGHGSSLRTEIRVGGADLNPYLATAALIAGGLHGIENKLECPPPVSGSAYDAEVQQLPTTLAEASELLDGSEFARTAFGDEVVDHYVNAAWIELEAFNQTVTDWERKRGFERL</sequence>
<dbReference type="PANTHER" id="PTHR43785:SF12">
    <property type="entry name" value="TYPE-1 GLUTAMINE SYNTHETASE 2"/>
    <property type="match status" value="1"/>
</dbReference>
<dbReference type="PANTHER" id="PTHR43785">
    <property type="entry name" value="GAMMA-GLUTAMYLPUTRESCINE SYNTHETASE"/>
    <property type="match status" value="1"/>
</dbReference>